<evidence type="ECO:0000256" key="4">
    <source>
        <dbReference type="PROSITE-ProRule" id="PRU00335"/>
    </source>
</evidence>
<accession>A0ABW4G7W8</accession>
<sequence length="211" mass="23361">MANGAGSPRGPYRSGIKRREQIVNAAAKAFTAHGYDGASMRQIAADVGVSPAALLRHFQDKEDLLAAVLEWWARETAALGTGERSGLRGFNDLRALMRYHVEHRGLLELFIRLTGESANEKHPARAFIQQRYGKIVDMLVERLLGVAQAGEIPPIAHDQAASEIRALCATMDGLEIQWLLDPTVDLVGLFDQHLDHTLERWRQGRYVPGTS</sequence>
<dbReference type="Pfam" id="PF00440">
    <property type="entry name" value="TetR_N"/>
    <property type="match status" value="1"/>
</dbReference>
<dbReference type="PANTHER" id="PTHR30055">
    <property type="entry name" value="HTH-TYPE TRANSCRIPTIONAL REGULATOR RUTR"/>
    <property type="match status" value="1"/>
</dbReference>
<evidence type="ECO:0000259" key="5">
    <source>
        <dbReference type="PROSITE" id="PS50977"/>
    </source>
</evidence>
<reference evidence="7" key="1">
    <citation type="journal article" date="2019" name="Int. J. Syst. Evol. Microbiol.">
        <title>The Global Catalogue of Microorganisms (GCM) 10K type strain sequencing project: providing services to taxonomists for standard genome sequencing and annotation.</title>
        <authorList>
            <consortium name="The Broad Institute Genomics Platform"/>
            <consortium name="The Broad Institute Genome Sequencing Center for Infectious Disease"/>
            <person name="Wu L."/>
            <person name="Ma J."/>
        </authorList>
    </citation>
    <scope>NUCLEOTIDE SEQUENCE [LARGE SCALE GENOMIC DNA]</scope>
    <source>
        <strain evidence="7">CGMCC 1.15399</strain>
    </source>
</reference>
<dbReference type="RefSeq" id="WP_219530680.1">
    <property type="nucleotide sequence ID" value="NZ_JAHKRM010000009.1"/>
</dbReference>
<protein>
    <submittedName>
        <fullName evidence="6">TetR/AcrR family transcriptional regulator</fullName>
    </submittedName>
</protein>
<feature type="DNA-binding region" description="H-T-H motif" evidence="4">
    <location>
        <begin position="39"/>
        <end position="58"/>
    </location>
</feature>
<evidence type="ECO:0000256" key="3">
    <source>
        <dbReference type="ARBA" id="ARBA00023163"/>
    </source>
</evidence>
<evidence type="ECO:0000256" key="1">
    <source>
        <dbReference type="ARBA" id="ARBA00023015"/>
    </source>
</evidence>
<keyword evidence="2 4" id="KW-0238">DNA-binding</keyword>
<keyword evidence="3" id="KW-0804">Transcription</keyword>
<comment type="caution">
    <text evidence="6">The sequence shown here is derived from an EMBL/GenBank/DDBJ whole genome shotgun (WGS) entry which is preliminary data.</text>
</comment>
<evidence type="ECO:0000313" key="6">
    <source>
        <dbReference type="EMBL" id="MFD1538804.1"/>
    </source>
</evidence>
<dbReference type="PROSITE" id="PS50977">
    <property type="entry name" value="HTH_TETR_2"/>
    <property type="match status" value="1"/>
</dbReference>
<dbReference type="InterPro" id="IPR001647">
    <property type="entry name" value="HTH_TetR"/>
</dbReference>
<dbReference type="EMBL" id="JBHUCM010000014">
    <property type="protein sequence ID" value="MFD1538804.1"/>
    <property type="molecule type" value="Genomic_DNA"/>
</dbReference>
<dbReference type="InterPro" id="IPR050109">
    <property type="entry name" value="HTH-type_TetR-like_transc_reg"/>
</dbReference>
<dbReference type="PANTHER" id="PTHR30055:SF234">
    <property type="entry name" value="HTH-TYPE TRANSCRIPTIONAL REGULATOR BETI"/>
    <property type="match status" value="1"/>
</dbReference>
<evidence type="ECO:0000256" key="2">
    <source>
        <dbReference type="ARBA" id="ARBA00023125"/>
    </source>
</evidence>
<feature type="domain" description="HTH tetR-type" evidence="5">
    <location>
        <begin position="16"/>
        <end position="76"/>
    </location>
</feature>
<dbReference type="Proteomes" id="UP001597097">
    <property type="component" value="Unassembled WGS sequence"/>
</dbReference>
<keyword evidence="7" id="KW-1185">Reference proteome</keyword>
<gene>
    <name evidence="6" type="ORF">ACFSJ0_17235</name>
</gene>
<name>A0ABW4G7W8_9ACTN</name>
<organism evidence="6 7">
    <name type="scientific">Nonomuraea guangzhouensis</name>
    <dbReference type="NCBI Taxonomy" id="1291555"/>
    <lineage>
        <taxon>Bacteria</taxon>
        <taxon>Bacillati</taxon>
        <taxon>Actinomycetota</taxon>
        <taxon>Actinomycetes</taxon>
        <taxon>Streptosporangiales</taxon>
        <taxon>Streptosporangiaceae</taxon>
        <taxon>Nonomuraea</taxon>
    </lineage>
</organism>
<proteinExistence type="predicted"/>
<evidence type="ECO:0000313" key="7">
    <source>
        <dbReference type="Proteomes" id="UP001597097"/>
    </source>
</evidence>
<keyword evidence="1" id="KW-0805">Transcription regulation</keyword>